<feature type="compositionally biased region" description="Basic and acidic residues" evidence="5">
    <location>
        <begin position="48"/>
        <end position="62"/>
    </location>
</feature>
<keyword evidence="2" id="KW-0343">GTPase activation</keyword>
<feature type="domain" description="Rho-GAP" evidence="6">
    <location>
        <begin position="216"/>
        <end position="402"/>
    </location>
</feature>
<dbReference type="Pfam" id="PF00620">
    <property type="entry name" value="RhoGAP"/>
    <property type="match status" value="1"/>
</dbReference>
<sequence length="456" mass="51881">MVQPNISHRFSSNEIIQILDESVLKNIKICDSSSNIDRDEVDGSFAGDKQEKNYRTDREESSKVNGEDLHMFGINMSWKASLFGVTGSSERRVWLQKILESLTSKFPVRVLTDFTRAGCLDEGISGIWTSGWVVVHKRTLVYYVQDGNVKESDLRKARCTVLQHSKHETATLSVVEKGPLILVDFPGQSLYLQMNTIKETMGWHSVIRSAAVDNGLSLDQQQLTREDIPTIVDKCINFVYAHGSMSEGIYRRSGANSNVTKLLTLFRQDAWSVQLTRQDYTEYDVSSVLKRFLRDLPEPLLTTELHSQLCEITAGISGSDRVRHYQNVLEQLPRINYNTTRKLMGHLHFIHQQHEKNLMPVENLAAIWGPTLMHVEGGDNLNWSQMESGVVSDLILLYSKIFEVDAAEMQREKQMQEVLERYHAANTTVPQSKPSGDLKIWIHLVNRNSNNCVNVT</sequence>
<dbReference type="GO" id="GO:0005096">
    <property type="term" value="F:GTPase activator activity"/>
    <property type="evidence" value="ECO:0007669"/>
    <property type="project" value="UniProtKB-KW"/>
</dbReference>
<dbReference type="Gene3D" id="2.30.29.30">
    <property type="entry name" value="Pleckstrin-homology domain (PH domain)/Phosphotyrosine-binding domain (PTB)"/>
    <property type="match status" value="1"/>
</dbReference>
<evidence type="ECO:0000256" key="3">
    <source>
        <dbReference type="ARBA" id="ARBA00022490"/>
    </source>
</evidence>
<dbReference type="InterPro" id="IPR052227">
    <property type="entry name" value="Arf-Rho-GAP_ANK-PH_domain"/>
</dbReference>
<keyword evidence="4" id="KW-0677">Repeat</keyword>
<dbReference type="InterPro" id="IPR011993">
    <property type="entry name" value="PH-like_dom_sf"/>
</dbReference>
<evidence type="ECO:0000259" key="6">
    <source>
        <dbReference type="PROSITE" id="PS50238"/>
    </source>
</evidence>
<evidence type="ECO:0000313" key="8">
    <source>
        <dbReference type="Proteomes" id="UP001233999"/>
    </source>
</evidence>
<dbReference type="PANTHER" id="PTHR45899">
    <property type="entry name" value="RHO GTPASE ACTIVATING PROTEIN AT 15B, ISOFORM C"/>
    <property type="match status" value="1"/>
</dbReference>
<feature type="region of interest" description="Disordered" evidence="5">
    <location>
        <begin position="41"/>
        <end position="62"/>
    </location>
</feature>
<comment type="subcellular location">
    <subcellularLocation>
        <location evidence="1">Cytoplasm</location>
    </subcellularLocation>
</comment>
<dbReference type="AlphaFoldDB" id="A0AAD7ZGA6"/>
<dbReference type="GO" id="GO:0005547">
    <property type="term" value="F:phosphatidylinositol-3,4,5-trisphosphate binding"/>
    <property type="evidence" value="ECO:0007669"/>
    <property type="project" value="InterPro"/>
</dbReference>
<evidence type="ECO:0000256" key="1">
    <source>
        <dbReference type="ARBA" id="ARBA00004496"/>
    </source>
</evidence>
<protein>
    <recommendedName>
        <fullName evidence="6">Rho-GAP domain-containing protein</fullName>
    </recommendedName>
</protein>
<proteinExistence type="predicted"/>
<evidence type="ECO:0000313" key="7">
    <source>
        <dbReference type="EMBL" id="KAJ9579856.1"/>
    </source>
</evidence>
<dbReference type="SMART" id="SM00324">
    <property type="entry name" value="RhoGAP"/>
    <property type="match status" value="1"/>
</dbReference>
<dbReference type="PANTHER" id="PTHR45899:SF2">
    <property type="entry name" value="RHO GTPASE ACTIVATING PROTEIN AT 15B, ISOFORM C"/>
    <property type="match status" value="1"/>
</dbReference>
<comment type="caution">
    <text evidence="7">The sequence shown here is derived from an EMBL/GenBank/DDBJ whole genome shotgun (WGS) entry which is preliminary data.</text>
</comment>
<dbReference type="InterPro" id="IPR000198">
    <property type="entry name" value="RhoGAP_dom"/>
</dbReference>
<name>A0AAD7ZGA6_DIPPU</name>
<organism evidence="7 8">
    <name type="scientific">Diploptera punctata</name>
    <name type="common">Pacific beetle cockroach</name>
    <dbReference type="NCBI Taxonomy" id="6984"/>
    <lineage>
        <taxon>Eukaryota</taxon>
        <taxon>Metazoa</taxon>
        <taxon>Ecdysozoa</taxon>
        <taxon>Arthropoda</taxon>
        <taxon>Hexapoda</taxon>
        <taxon>Insecta</taxon>
        <taxon>Pterygota</taxon>
        <taxon>Neoptera</taxon>
        <taxon>Polyneoptera</taxon>
        <taxon>Dictyoptera</taxon>
        <taxon>Blattodea</taxon>
        <taxon>Blaberoidea</taxon>
        <taxon>Blaberidae</taxon>
        <taxon>Diplopterinae</taxon>
        <taxon>Diploptera</taxon>
    </lineage>
</organism>
<dbReference type="SUPFAM" id="SSF50729">
    <property type="entry name" value="PH domain-like"/>
    <property type="match status" value="1"/>
</dbReference>
<evidence type="ECO:0000256" key="4">
    <source>
        <dbReference type="ARBA" id="ARBA00022737"/>
    </source>
</evidence>
<dbReference type="PROSITE" id="PS50238">
    <property type="entry name" value="RHOGAP"/>
    <property type="match status" value="1"/>
</dbReference>
<dbReference type="GO" id="GO:0007165">
    <property type="term" value="P:signal transduction"/>
    <property type="evidence" value="ECO:0007669"/>
    <property type="project" value="InterPro"/>
</dbReference>
<dbReference type="CDD" id="cd04385">
    <property type="entry name" value="RhoGAP_ARAP"/>
    <property type="match status" value="1"/>
</dbReference>
<dbReference type="EMBL" id="JASPKZ010008371">
    <property type="protein sequence ID" value="KAJ9579856.1"/>
    <property type="molecule type" value="Genomic_DNA"/>
</dbReference>
<dbReference type="Proteomes" id="UP001233999">
    <property type="component" value="Unassembled WGS sequence"/>
</dbReference>
<gene>
    <name evidence="7" type="ORF">L9F63_004458</name>
</gene>
<keyword evidence="3" id="KW-0963">Cytoplasm</keyword>
<accession>A0AAD7ZGA6</accession>
<evidence type="ECO:0000256" key="2">
    <source>
        <dbReference type="ARBA" id="ARBA00022468"/>
    </source>
</evidence>
<reference evidence="7" key="2">
    <citation type="submission" date="2023-05" db="EMBL/GenBank/DDBJ databases">
        <authorList>
            <person name="Fouks B."/>
        </authorList>
    </citation>
    <scope>NUCLEOTIDE SEQUENCE</scope>
    <source>
        <strain evidence="7">Stay&amp;Tobe</strain>
        <tissue evidence="7">Testes</tissue>
    </source>
</reference>
<dbReference type="GO" id="GO:0005737">
    <property type="term" value="C:cytoplasm"/>
    <property type="evidence" value="ECO:0007669"/>
    <property type="project" value="UniProtKB-SubCell"/>
</dbReference>
<reference evidence="7" key="1">
    <citation type="journal article" date="2023" name="IScience">
        <title>Live-bearing cockroach genome reveals convergent evolutionary mechanisms linked to viviparity in insects and beyond.</title>
        <authorList>
            <person name="Fouks B."/>
            <person name="Harrison M.C."/>
            <person name="Mikhailova A.A."/>
            <person name="Marchal E."/>
            <person name="English S."/>
            <person name="Carruthers M."/>
            <person name="Jennings E.C."/>
            <person name="Chiamaka E.L."/>
            <person name="Frigard R.A."/>
            <person name="Pippel M."/>
            <person name="Attardo G.M."/>
            <person name="Benoit J.B."/>
            <person name="Bornberg-Bauer E."/>
            <person name="Tobe S.S."/>
        </authorList>
    </citation>
    <scope>NUCLEOTIDE SEQUENCE</scope>
    <source>
        <strain evidence="7">Stay&amp;Tobe</strain>
    </source>
</reference>
<dbReference type="InterPro" id="IPR037858">
    <property type="entry name" value="RhoGAP_ARAP"/>
</dbReference>
<dbReference type="InterPro" id="IPR008936">
    <property type="entry name" value="Rho_GTPase_activation_prot"/>
</dbReference>
<feature type="non-terminal residue" evidence="7">
    <location>
        <position position="1"/>
    </location>
</feature>
<evidence type="ECO:0000256" key="5">
    <source>
        <dbReference type="SAM" id="MobiDB-lite"/>
    </source>
</evidence>
<dbReference type="Gene3D" id="1.10.555.10">
    <property type="entry name" value="Rho GTPase activation protein"/>
    <property type="match status" value="1"/>
</dbReference>
<keyword evidence="8" id="KW-1185">Reference proteome</keyword>
<dbReference type="SUPFAM" id="SSF48350">
    <property type="entry name" value="GTPase activation domain, GAP"/>
    <property type="match status" value="1"/>
</dbReference>